<evidence type="ECO:0000256" key="4">
    <source>
        <dbReference type="ARBA" id="ARBA00022737"/>
    </source>
</evidence>
<reference evidence="6" key="1">
    <citation type="submission" date="2014-02" db="EMBL/GenBank/DDBJ databases">
        <title>The Genome Sequence of Trichophyton rubrum (morphotype fischeri) CBS 288.86.</title>
        <authorList>
            <consortium name="The Broad Institute Genomics Platform"/>
            <person name="Cuomo C.A."/>
            <person name="White T.C."/>
            <person name="Graser Y."/>
            <person name="Martinez-Rossi N."/>
            <person name="Heitman J."/>
            <person name="Young S.K."/>
            <person name="Zeng Q."/>
            <person name="Gargeya S."/>
            <person name="Abouelleil A."/>
            <person name="Alvarado L."/>
            <person name="Chapman S.B."/>
            <person name="Gainer-Dewar J."/>
            <person name="Goldberg J."/>
            <person name="Griggs A."/>
            <person name="Gujja S."/>
            <person name="Hansen M."/>
            <person name="Howarth C."/>
            <person name="Imamovic A."/>
            <person name="Larimer J."/>
            <person name="Martinez D."/>
            <person name="Murphy C."/>
            <person name="Pearson M.D."/>
            <person name="Persinoti G."/>
            <person name="Poon T."/>
            <person name="Priest M."/>
            <person name="Roberts A.D."/>
            <person name="Saif S."/>
            <person name="Shea T.D."/>
            <person name="Sykes S.N."/>
            <person name="Wortman J."/>
            <person name="Nusbaum C."/>
            <person name="Birren B."/>
        </authorList>
    </citation>
    <scope>NUCLEOTIDE SEQUENCE [LARGE SCALE GENOMIC DNA]</scope>
    <source>
        <strain evidence="6">CBS 288.86</strain>
    </source>
</reference>
<dbReference type="HOGENOM" id="CLU_044597_2_0_1"/>
<dbReference type="PANTHER" id="PTHR11129">
    <property type="entry name" value="PROTEIN FARNESYLTRANSFERASE ALPHA SUBUNIT/RAB GERANYLGERANYL TRANSFERASE ALPHA SUBUNIT"/>
    <property type="match status" value="1"/>
</dbReference>
<dbReference type="Proteomes" id="UP000023758">
    <property type="component" value="Unassembled WGS sequence"/>
</dbReference>
<feature type="region of interest" description="Disordered" evidence="5">
    <location>
        <begin position="364"/>
        <end position="413"/>
    </location>
</feature>
<organism evidence="6">
    <name type="scientific">Trichophyton rubrum CBS 288.86</name>
    <dbReference type="NCBI Taxonomy" id="1215330"/>
    <lineage>
        <taxon>Eukaryota</taxon>
        <taxon>Fungi</taxon>
        <taxon>Dikarya</taxon>
        <taxon>Ascomycota</taxon>
        <taxon>Pezizomycotina</taxon>
        <taxon>Eurotiomycetes</taxon>
        <taxon>Eurotiomycetidae</taxon>
        <taxon>Onygenales</taxon>
        <taxon>Arthrodermataceae</taxon>
        <taxon>Trichophyton</taxon>
    </lineage>
</organism>
<name>A0A022WD99_TRIRU</name>
<feature type="compositionally biased region" description="Basic residues" evidence="5">
    <location>
        <begin position="404"/>
        <end position="413"/>
    </location>
</feature>
<evidence type="ECO:0000256" key="1">
    <source>
        <dbReference type="ARBA" id="ARBA00006734"/>
    </source>
</evidence>
<evidence type="ECO:0000256" key="3">
    <source>
        <dbReference type="ARBA" id="ARBA00022679"/>
    </source>
</evidence>
<evidence type="ECO:0000313" key="6">
    <source>
        <dbReference type="EMBL" id="EZF56299.1"/>
    </source>
</evidence>
<keyword evidence="3" id="KW-0808">Transferase</keyword>
<evidence type="ECO:0000256" key="2">
    <source>
        <dbReference type="ARBA" id="ARBA00022602"/>
    </source>
</evidence>
<keyword evidence="4" id="KW-0677">Repeat</keyword>
<dbReference type="OrthoDB" id="5358702at2759"/>
<sequence>MSVPATDADSTSTALDARIYDTLASVGERESTVEIEILPDALGPLLTDGDGSSLGVSKKALVRAFTTARRAFFTSNPTPEDGSDGDVVAAAASTVILVFDSEHLTACNWRKRRIFRSLSKQGSDGADRPPTPPPPSSSSLLSIECNFTASLLGSPLHRHAKSPTLWYHRLWLMQVCLRHQLARQQQQQRQAKAGLLKREVELVLRAAEHHPMNYYAFSYLRQTLALLGSGRLDDRSELVTTYEIDVKVELEHGRGTGATAAVPETGVTTSRLISDTHLITTMRDWCLRNPGDNSGWMFLLHILTLVREGGIDDANNNDDEVRDVVRQIIRFGRAVQWQREALWTFVEIAGSRFGVTKAVKETESGLEGWHDQGQGHGQGPAALRLDLDGPVAKESPANVPGPRSWKRWAQHLP</sequence>
<dbReference type="InterPro" id="IPR002088">
    <property type="entry name" value="Prenyl_trans_a"/>
</dbReference>
<keyword evidence="2" id="KW-0637">Prenyltransferase</keyword>
<proteinExistence type="inferred from homology"/>
<accession>A0A022WD99</accession>
<dbReference type="EMBL" id="KK207722">
    <property type="protein sequence ID" value="EZF56299.1"/>
    <property type="molecule type" value="Genomic_DNA"/>
</dbReference>
<gene>
    <name evidence="6" type="ORF">H103_01267</name>
</gene>
<protein>
    <submittedName>
        <fullName evidence="6">Uncharacterized protein</fullName>
    </submittedName>
</protein>
<dbReference type="Gene3D" id="1.25.40.120">
    <property type="entry name" value="Protein prenylyltransferase"/>
    <property type="match status" value="1"/>
</dbReference>
<dbReference type="PANTHER" id="PTHR11129:SF3">
    <property type="entry name" value="PROTEIN PRENYLTRANSFERASE ALPHA SUBUNIT REPEAT-CONTAINING PROTEIN 1"/>
    <property type="match status" value="1"/>
</dbReference>
<dbReference type="GO" id="GO:0005737">
    <property type="term" value="C:cytoplasm"/>
    <property type="evidence" value="ECO:0007669"/>
    <property type="project" value="TreeGrafter"/>
</dbReference>
<dbReference type="GO" id="GO:0008318">
    <property type="term" value="F:protein prenyltransferase activity"/>
    <property type="evidence" value="ECO:0007669"/>
    <property type="project" value="InterPro"/>
</dbReference>
<dbReference type="AlphaFoldDB" id="A0A022WD99"/>
<evidence type="ECO:0000256" key="5">
    <source>
        <dbReference type="SAM" id="MobiDB-lite"/>
    </source>
</evidence>
<dbReference type="Pfam" id="PF01239">
    <property type="entry name" value="PPTA"/>
    <property type="match status" value="1"/>
</dbReference>
<dbReference type="SUPFAM" id="SSF48439">
    <property type="entry name" value="Protein prenylyltransferase"/>
    <property type="match status" value="1"/>
</dbReference>
<comment type="similarity">
    <text evidence="1">Belongs to the protein prenyltransferase subunit alpha family.</text>
</comment>
<feature type="region of interest" description="Disordered" evidence="5">
    <location>
        <begin position="120"/>
        <end position="139"/>
    </location>
</feature>